<comment type="subcellular location">
    <subcellularLocation>
        <location evidence="1">Cell outer membrane</location>
    </subcellularLocation>
</comment>
<dbReference type="InterPro" id="IPR033985">
    <property type="entry name" value="SusD-like_N"/>
</dbReference>
<dbReference type="PROSITE" id="PS51257">
    <property type="entry name" value="PROKAR_LIPOPROTEIN"/>
    <property type="match status" value="1"/>
</dbReference>
<keyword evidence="3" id="KW-0732">Signal</keyword>
<evidence type="ECO:0000256" key="1">
    <source>
        <dbReference type="ARBA" id="ARBA00004442"/>
    </source>
</evidence>
<evidence type="ECO:0000256" key="4">
    <source>
        <dbReference type="ARBA" id="ARBA00023136"/>
    </source>
</evidence>
<feature type="domain" description="SusD-like N-terminal" evidence="7">
    <location>
        <begin position="34"/>
        <end position="246"/>
    </location>
</feature>
<dbReference type="CDD" id="cd08977">
    <property type="entry name" value="SusD"/>
    <property type="match status" value="1"/>
</dbReference>
<feature type="domain" description="RagB/SusD" evidence="6">
    <location>
        <begin position="370"/>
        <end position="489"/>
    </location>
</feature>
<protein>
    <submittedName>
        <fullName evidence="8">SusD-like proteins</fullName>
    </submittedName>
</protein>
<dbReference type="KEGG" id="psac:PSM36_3013"/>
<accession>A0A1R3T6E6</accession>
<keyword evidence="4" id="KW-0472">Membrane</keyword>
<dbReference type="Proteomes" id="UP000187464">
    <property type="component" value="Chromosome I"/>
</dbReference>
<dbReference type="EMBL" id="LT605205">
    <property type="protein sequence ID" value="SCD21802.1"/>
    <property type="molecule type" value="Genomic_DNA"/>
</dbReference>
<dbReference type="AlphaFoldDB" id="A0A1R3T6E6"/>
<dbReference type="SUPFAM" id="SSF48452">
    <property type="entry name" value="TPR-like"/>
    <property type="match status" value="1"/>
</dbReference>
<evidence type="ECO:0000256" key="3">
    <source>
        <dbReference type="ARBA" id="ARBA00022729"/>
    </source>
</evidence>
<dbReference type="GO" id="GO:0009279">
    <property type="term" value="C:cell outer membrane"/>
    <property type="evidence" value="ECO:0007669"/>
    <property type="project" value="UniProtKB-SubCell"/>
</dbReference>
<dbReference type="RefSeq" id="WP_076931568.1">
    <property type="nucleotide sequence ID" value="NZ_LT605205.1"/>
</dbReference>
<dbReference type="Gene3D" id="1.25.40.390">
    <property type="match status" value="1"/>
</dbReference>
<evidence type="ECO:0000313" key="8">
    <source>
        <dbReference type="EMBL" id="SCD21802.1"/>
    </source>
</evidence>
<gene>
    <name evidence="8" type="ORF">PSM36_3013</name>
</gene>
<evidence type="ECO:0000313" key="9">
    <source>
        <dbReference type="Proteomes" id="UP000187464"/>
    </source>
</evidence>
<dbReference type="InterPro" id="IPR012944">
    <property type="entry name" value="SusD_RagB_dom"/>
</dbReference>
<evidence type="ECO:0000256" key="2">
    <source>
        <dbReference type="ARBA" id="ARBA00006275"/>
    </source>
</evidence>
<proteinExistence type="inferred from homology"/>
<organism evidence="8 9">
    <name type="scientific">Proteiniphilum saccharofermentans</name>
    <dbReference type="NCBI Taxonomy" id="1642647"/>
    <lineage>
        <taxon>Bacteria</taxon>
        <taxon>Pseudomonadati</taxon>
        <taxon>Bacteroidota</taxon>
        <taxon>Bacteroidia</taxon>
        <taxon>Bacteroidales</taxon>
        <taxon>Dysgonomonadaceae</taxon>
        <taxon>Proteiniphilum</taxon>
    </lineage>
</organism>
<dbReference type="Pfam" id="PF14322">
    <property type="entry name" value="SusD-like_3"/>
    <property type="match status" value="1"/>
</dbReference>
<reference evidence="9" key="1">
    <citation type="submission" date="2016-08" db="EMBL/GenBank/DDBJ databases">
        <authorList>
            <person name="Wibberg D."/>
        </authorList>
    </citation>
    <scope>NUCLEOTIDE SEQUENCE [LARGE SCALE GENOMIC DNA]</scope>
</reference>
<evidence type="ECO:0000259" key="6">
    <source>
        <dbReference type="Pfam" id="PF07980"/>
    </source>
</evidence>
<evidence type="ECO:0000256" key="5">
    <source>
        <dbReference type="ARBA" id="ARBA00023237"/>
    </source>
</evidence>
<evidence type="ECO:0000259" key="7">
    <source>
        <dbReference type="Pfam" id="PF14322"/>
    </source>
</evidence>
<dbReference type="STRING" id="1642647.PSM36_3013"/>
<dbReference type="Pfam" id="PF07980">
    <property type="entry name" value="SusD_RagB"/>
    <property type="match status" value="1"/>
</dbReference>
<dbReference type="InterPro" id="IPR011990">
    <property type="entry name" value="TPR-like_helical_dom_sf"/>
</dbReference>
<keyword evidence="9" id="KW-1185">Reference proteome</keyword>
<sequence length="493" mass="54321">MNTSIYKYKHIQRNIVIAAVLVSLGFVSSCDDLLDQTSQTSLSSATIFDTPARIEGLVNGAYRSLKSANLYSGRLVQYGDLRGEDFVIRTENALAGGYVWANSFTNLTGDINSVWEQAYVVINNANVLIEGLDRSEGVISDGQKRNYIAEARFLRGLAYFHLVTFYGRPYIESGGQDKAVPLRLQAEVSSANNNLARSTVFDVYKQIIEDLDYAEVNLPESYSSALLNTTRAHKNTAIALKTRVYLNKGEFDKVIEEAKKIVPQDEAPFSATTGVTHALNADITTIFNADYTTTESVFSMPMTVADPPGGAALANVYYSAPDFVLNTEPAGIISDTEWRESDARRNFVSYNSSLGLYLLAKYTKVSPAIDYIPVIRYPEVLLNYAEAEARSTSGDLNKAVALLKAVRNRSDAAYIFPAQALAQDQILTTIRVERRIELLGEGFRANDILRDLQTFPGKPSLASLTARQVGPADEGYVFPIPNSEILTNELINE</sequence>
<keyword evidence="5" id="KW-0998">Cell outer membrane</keyword>
<comment type="similarity">
    <text evidence="2">Belongs to the SusD family.</text>
</comment>
<name>A0A1R3T6E6_9BACT</name>